<dbReference type="RefSeq" id="WP_377004702.1">
    <property type="nucleotide sequence ID" value="NZ_JBHSGG010000030.1"/>
</dbReference>
<dbReference type="EMBL" id="JBHSGG010000030">
    <property type="protein sequence ID" value="MFC4728668.1"/>
    <property type="molecule type" value="Genomic_DNA"/>
</dbReference>
<organism evidence="2 3">
    <name type="scientific">Coralloluteibacterium thermophilum</name>
    <dbReference type="NCBI Taxonomy" id="2707049"/>
    <lineage>
        <taxon>Bacteria</taxon>
        <taxon>Pseudomonadati</taxon>
        <taxon>Pseudomonadota</taxon>
        <taxon>Gammaproteobacteria</taxon>
        <taxon>Lysobacterales</taxon>
        <taxon>Lysobacteraceae</taxon>
        <taxon>Coralloluteibacterium</taxon>
    </lineage>
</organism>
<name>A0ABV9NP97_9GAMM</name>
<keyword evidence="1" id="KW-0472">Membrane</keyword>
<feature type="transmembrane region" description="Helical" evidence="1">
    <location>
        <begin position="309"/>
        <end position="331"/>
    </location>
</feature>
<evidence type="ECO:0000256" key="1">
    <source>
        <dbReference type="SAM" id="Phobius"/>
    </source>
</evidence>
<dbReference type="Proteomes" id="UP001595892">
    <property type="component" value="Unassembled WGS sequence"/>
</dbReference>
<sequence length="378" mass="39578">MDGARAAGFDPIAARAAAVADVLRHRRRLDPGRAALALSAQGLAWCGALGLFVLLLDRLAPTLGATFQRHGIAVSVTVLVAGSLLAHLRSRARAARWRGGWLGALPQIDAAIPRALRRAALRDSAWSLVVLAVAALVLRWLHPDAAGWPQLIAMLAVAAAILPTLAARHVARAGGQPAAATRGAGDSAPRGAVVAHRLPPAAAHQLLSAIQGWRGRGLWFRVAPVLLLVPAGVGGGRLLLLLFLLFGAMALGTLWLTSLRCVLSAAELLRAAPYPPGRRITAWLALPASVLGCALVLLGGVAAVTDLRLALIVLLGSAGVAVLQAACVFASAADRRSPRLRQLLHFALLAGTWQVLPSAVPMVYALQSAWLWRRARRP</sequence>
<feature type="transmembrane region" description="Helical" evidence="1">
    <location>
        <begin position="240"/>
        <end position="259"/>
    </location>
</feature>
<evidence type="ECO:0000313" key="2">
    <source>
        <dbReference type="EMBL" id="MFC4728668.1"/>
    </source>
</evidence>
<keyword evidence="3" id="KW-1185">Reference proteome</keyword>
<feature type="transmembrane region" description="Helical" evidence="1">
    <location>
        <begin position="148"/>
        <end position="167"/>
    </location>
</feature>
<accession>A0ABV9NP97</accession>
<reference evidence="3" key="1">
    <citation type="journal article" date="2019" name="Int. J. Syst. Evol. Microbiol.">
        <title>The Global Catalogue of Microorganisms (GCM) 10K type strain sequencing project: providing services to taxonomists for standard genome sequencing and annotation.</title>
        <authorList>
            <consortium name="The Broad Institute Genomics Platform"/>
            <consortium name="The Broad Institute Genome Sequencing Center for Infectious Disease"/>
            <person name="Wu L."/>
            <person name="Ma J."/>
        </authorList>
    </citation>
    <scope>NUCLEOTIDE SEQUENCE [LARGE SCALE GENOMIC DNA]</scope>
    <source>
        <strain evidence="3">CGMCC 1.13574</strain>
    </source>
</reference>
<feature type="transmembrane region" description="Helical" evidence="1">
    <location>
        <begin position="67"/>
        <end position="88"/>
    </location>
</feature>
<feature type="transmembrane region" description="Helical" evidence="1">
    <location>
        <begin position="124"/>
        <end position="142"/>
    </location>
</feature>
<feature type="transmembrane region" description="Helical" evidence="1">
    <location>
        <begin position="218"/>
        <end position="234"/>
    </location>
</feature>
<feature type="transmembrane region" description="Helical" evidence="1">
    <location>
        <begin position="343"/>
        <end position="366"/>
    </location>
</feature>
<evidence type="ECO:0000313" key="3">
    <source>
        <dbReference type="Proteomes" id="UP001595892"/>
    </source>
</evidence>
<gene>
    <name evidence="2" type="ORF">ACFO3Q_10855</name>
</gene>
<keyword evidence="1" id="KW-0812">Transmembrane</keyword>
<protein>
    <submittedName>
        <fullName evidence="2">Uncharacterized protein</fullName>
    </submittedName>
</protein>
<feature type="transmembrane region" description="Helical" evidence="1">
    <location>
        <begin position="280"/>
        <end position="303"/>
    </location>
</feature>
<keyword evidence="1" id="KW-1133">Transmembrane helix</keyword>
<feature type="transmembrane region" description="Helical" evidence="1">
    <location>
        <begin position="34"/>
        <end position="55"/>
    </location>
</feature>
<comment type="caution">
    <text evidence="2">The sequence shown here is derived from an EMBL/GenBank/DDBJ whole genome shotgun (WGS) entry which is preliminary data.</text>
</comment>
<proteinExistence type="predicted"/>